<proteinExistence type="predicted"/>
<dbReference type="Proteomes" id="UP001198461">
    <property type="component" value="Unassembled WGS sequence"/>
</dbReference>
<protein>
    <submittedName>
        <fullName evidence="1">DUF6492 family protein</fullName>
    </submittedName>
</protein>
<dbReference type="Pfam" id="PF20102">
    <property type="entry name" value="DUF6492"/>
    <property type="match status" value="1"/>
</dbReference>
<dbReference type="EMBL" id="JAIWYE010000002">
    <property type="protein sequence ID" value="MCA4702154.1"/>
    <property type="molecule type" value="Genomic_DNA"/>
</dbReference>
<gene>
    <name evidence="1" type="ORF">LD004_00765</name>
</gene>
<evidence type="ECO:0000313" key="2">
    <source>
        <dbReference type="Proteomes" id="UP001198461"/>
    </source>
</evidence>
<accession>A0AAW4SQG5</accession>
<comment type="caution">
    <text evidence="1">The sequence shown here is derived from an EMBL/GenBank/DDBJ whole genome shotgun (WGS) entry which is preliminary data.</text>
</comment>
<dbReference type="InterPro" id="IPR045499">
    <property type="entry name" value="DUF6492"/>
</dbReference>
<reference evidence="1" key="1">
    <citation type="submission" date="2023-08" db="EMBL/GenBank/DDBJ databases">
        <title>Mucin Metabolism Genes Underlie the Key Renovations of Bacteroides xylanisolvens Genomes in Captive Great Apes.</title>
        <authorList>
            <person name="Nishida A.H."/>
        </authorList>
    </citation>
    <scope>NUCLEOTIDE SEQUENCE</scope>
    <source>
        <strain evidence="1">P13.H9</strain>
    </source>
</reference>
<dbReference type="AlphaFoldDB" id="A0AAW4SQG5"/>
<name>A0AAW4SQG5_9BACE</name>
<dbReference type="RefSeq" id="WP_087321234.1">
    <property type="nucleotide sequence ID" value="NZ_JABFIB010000019.1"/>
</dbReference>
<sequence length="304" mass="35537">MSEALDVIIPVAGKEVHFVHRVTAYVRKNLPEADTLYIITSNKNISYLKKKVSCQDRVKVLDEDKLVSGLTMTKLKEYAFKYTKCPSVGWYYQQFLKLGFALSIYAKKYFLSWDADTIPVSKISFFEGGKPLFTRKSEYNDNYFATMKRLLGLDKMVPYSFIAEHMLFDVSITKELLKAIESSNNPGLLWYEKIMRACDFSHSKPCFSEFETYGTYVTTHYSDKYETRQLRTFRRGGIIRGRFISDNLLEKLSIDLDTISFEMRDEPSFPYNIPNKWWKIRDVLTKVIDNPLIAVNRIIKLVKR</sequence>
<evidence type="ECO:0000313" key="1">
    <source>
        <dbReference type="EMBL" id="MCA4702154.1"/>
    </source>
</evidence>
<organism evidence="1 2">
    <name type="scientific">Bacteroides xylanisolvens</name>
    <dbReference type="NCBI Taxonomy" id="371601"/>
    <lineage>
        <taxon>Bacteria</taxon>
        <taxon>Pseudomonadati</taxon>
        <taxon>Bacteroidota</taxon>
        <taxon>Bacteroidia</taxon>
        <taxon>Bacteroidales</taxon>
        <taxon>Bacteroidaceae</taxon>
        <taxon>Bacteroides</taxon>
    </lineage>
</organism>